<evidence type="ECO:0008006" key="3">
    <source>
        <dbReference type="Google" id="ProtNLM"/>
    </source>
</evidence>
<dbReference type="EMBL" id="NBNE01002537">
    <property type="protein sequence ID" value="OWZ10162.1"/>
    <property type="molecule type" value="Genomic_DNA"/>
</dbReference>
<gene>
    <name evidence="1" type="ORF">PHMEG_00017030</name>
</gene>
<reference evidence="2" key="1">
    <citation type="submission" date="2017-03" db="EMBL/GenBank/DDBJ databases">
        <title>Phytopthora megakarya and P. palmivora, two closely related causual agents of cacao black pod achieved similar genome size and gene model numbers by different mechanisms.</title>
        <authorList>
            <person name="Ali S."/>
            <person name="Shao J."/>
            <person name="Larry D.J."/>
            <person name="Kronmiller B."/>
            <person name="Shen D."/>
            <person name="Strem M.D."/>
            <person name="Melnick R.L."/>
            <person name="Guiltinan M.J."/>
            <person name="Tyler B.M."/>
            <person name="Meinhardt L.W."/>
            <person name="Bailey B.A."/>
        </authorList>
    </citation>
    <scope>NUCLEOTIDE SEQUENCE [LARGE SCALE GENOMIC DNA]</scope>
    <source>
        <strain evidence="2">zdho120</strain>
    </source>
</reference>
<name>A0A225VXU2_9STRA</name>
<organism evidence="1 2">
    <name type="scientific">Phytophthora megakarya</name>
    <dbReference type="NCBI Taxonomy" id="4795"/>
    <lineage>
        <taxon>Eukaryota</taxon>
        <taxon>Sar</taxon>
        <taxon>Stramenopiles</taxon>
        <taxon>Oomycota</taxon>
        <taxon>Peronosporomycetes</taxon>
        <taxon>Peronosporales</taxon>
        <taxon>Peronosporaceae</taxon>
        <taxon>Phytophthora</taxon>
    </lineage>
</organism>
<sequence length="152" mass="17310">MPTDPSQVPLLQTPVKPNDFSTGAFGSKVPQYMHDFHMVTTSATVGRRYALNEGSSDDGKDLLNVDYIKGNLTEKWARQMRELDELDTQAEIRTHLPLGNRKPFSCYRNKTEESMQWLRTFIYEMKRTHTAPNDWCIGTDNHHASLAAHGNA</sequence>
<evidence type="ECO:0000313" key="1">
    <source>
        <dbReference type="EMBL" id="OWZ10162.1"/>
    </source>
</evidence>
<protein>
    <recommendedName>
        <fullName evidence="3">Eukaryotic/viral aspartic protease</fullName>
    </recommendedName>
</protein>
<evidence type="ECO:0000313" key="2">
    <source>
        <dbReference type="Proteomes" id="UP000198211"/>
    </source>
</evidence>
<keyword evidence="2" id="KW-1185">Reference proteome</keyword>
<dbReference type="AlphaFoldDB" id="A0A225VXU2"/>
<comment type="caution">
    <text evidence="1">The sequence shown here is derived from an EMBL/GenBank/DDBJ whole genome shotgun (WGS) entry which is preliminary data.</text>
</comment>
<accession>A0A225VXU2</accession>
<proteinExistence type="predicted"/>
<dbReference type="Proteomes" id="UP000198211">
    <property type="component" value="Unassembled WGS sequence"/>
</dbReference>